<accession>A0ABW1TZ37</accession>
<dbReference type="CDD" id="cd10027">
    <property type="entry name" value="UDG-F1-like"/>
    <property type="match status" value="1"/>
</dbReference>
<keyword evidence="9" id="KW-0963">Cytoplasm</keyword>
<comment type="similarity">
    <text evidence="3 9 11">Belongs to the uracil-DNA glycosylase (UDG) superfamily. UNG family.</text>
</comment>
<dbReference type="PANTHER" id="PTHR11264">
    <property type="entry name" value="URACIL-DNA GLYCOSYLASE"/>
    <property type="match status" value="1"/>
</dbReference>
<evidence type="ECO:0000259" key="12">
    <source>
        <dbReference type="SMART" id="SM00986"/>
    </source>
</evidence>
<evidence type="ECO:0000256" key="1">
    <source>
        <dbReference type="ARBA" id="ARBA00001400"/>
    </source>
</evidence>
<dbReference type="InterPro" id="IPR002043">
    <property type="entry name" value="UDG_fam1"/>
</dbReference>
<dbReference type="InterPro" id="IPR005122">
    <property type="entry name" value="Uracil-DNA_glycosylase-like"/>
</dbReference>
<evidence type="ECO:0000313" key="14">
    <source>
        <dbReference type="Proteomes" id="UP001596270"/>
    </source>
</evidence>
<evidence type="ECO:0000256" key="11">
    <source>
        <dbReference type="RuleBase" id="RU003780"/>
    </source>
</evidence>
<dbReference type="EMBL" id="JBHSRS010000072">
    <property type="protein sequence ID" value="MFC6282224.1"/>
    <property type="molecule type" value="Genomic_DNA"/>
</dbReference>
<dbReference type="SMART" id="SM00987">
    <property type="entry name" value="UreE_C"/>
    <property type="match status" value="1"/>
</dbReference>
<dbReference type="Proteomes" id="UP001596270">
    <property type="component" value="Unassembled WGS sequence"/>
</dbReference>
<dbReference type="Gene3D" id="3.40.470.10">
    <property type="entry name" value="Uracil-DNA glycosylase-like domain"/>
    <property type="match status" value="1"/>
</dbReference>
<comment type="subcellular location">
    <subcellularLocation>
        <location evidence="9">Cytoplasm</location>
    </subcellularLocation>
</comment>
<dbReference type="Pfam" id="PF03167">
    <property type="entry name" value="UDG"/>
    <property type="match status" value="1"/>
</dbReference>
<evidence type="ECO:0000256" key="8">
    <source>
        <dbReference type="ARBA" id="ARBA00023204"/>
    </source>
</evidence>
<sequence>MGAPDQLNDADASAWPVAPGWQGLVDEFFAGATGRKLLDFLSQRLADGAVVFPPRPLRALELTPPEQVRVVILGQDPYHGRGQAEGLAFSVASGVALPPSLRNIFKELQRDLGTPPPPFPEPGGSLVKWATHGVLLLNTCLTVEESQPASHAGKGWEVLTDAVIRKVSEGEHPVVFMLWGAHAQGKRALIDTGRHKVLVANHPSPLSALRPPLPFIGCGHFSEARAWREAHPRD</sequence>
<keyword evidence="6 9" id="KW-0227">DNA damage</keyword>
<evidence type="ECO:0000256" key="5">
    <source>
        <dbReference type="ARBA" id="ARBA00018429"/>
    </source>
</evidence>
<organism evidence="13 14">
    <name type="scientific">Polaromonas aquatica</name>
    <dbReference type="NCBI Taxonomy" id="332657"/>
    <lineage>
        <taxon>Bacteria</taxon>
        <taxon>Pseudomonadati</taxon>
        <taxon>Pseudomonadota</taxon>
        <taxon>Betaproteobacteria</taxon>
        <taxon>Burkholderiales</taxon>
        <taxon>Comamonadaceae</taxon>
        <taxon>Polaromonas</taxon>
    </lineage>
</organism>
<gene>
    <name evidence="9" type="primary">ung</name>
    <name evidence="13" type="ORF">ACFQND_13405</name>
</gene>
<dbReference type="NCBIfam" id="TIGR00628">
    <property type="entry name" value="ung"/>
    <property type="match status" value="1"/>
</dbReference>
<reference evidence="14" key="1">
    <citation type="journal article" date="2019" name="Int. J. Syst. Evol. Microbiol.">
        <title>The Global Catalogue of Microorganisms (GCM) 10K type strain sequencing project: providing services to taxonomists for standard genome sequencing and annotation.</title>
        <authorList>
            <consortium name="The Broad Institute Genomics Platform"/>
            <consortium name="The Broad Institute Genome Sequencing Center for Infectious Disease"/>
            <person name="Wu L."/>
            <person name="Ma J."/>
        </authorList>
    </citation>
    <scope>NUCLEOTIDE SEQUENCE [LARGE SCALE GENOMIC DNA]</scope>
    <source>
        <strain evidence="14">CCUG 39402</strain>
    </source>
</reference>
<dbReference type="InterPro" id="IPR018085">
    <property type="entry name" value="Ura-DNA_Glyclase_AS"/>
</dbReference>
<comment type="function">
    <text evidence="2 9 11">Excises uracil residues from the DNA which can arise as a result of misincorporation of dUMP residues by DNA polymerase or due to deamination of cytosine.</text>
</comment>
<comment type="catalytic activity">
    <reaction evidence="1 9 11">
        <text>Hydrolyzes single-stranded DNA or mismatched double-stranded DNA and polynucleotides, releasing free uracil.</text>
        <dbReference type="EC" id="3.2.2.27"/>
    </reaction>
</comment>
<feature type="active site" description="Proton acceptor" evidence="9 10">
    <location>
        <position position="76"/>
    </location>
</feature>
<dbReference type="RefSeq" id="WP_371438963.1">
    <property type="nucleotide sequence ID" value="NZ_JBHSRS010000072.1"/>
</dbReference>
<dbReference type="SUPFAM" id="SSF52141">
    <property type="entry name" value="Uracil-DNA glycosylase-like"/>
    <property type="match status" value="1"/>
</dbReference>
<dbReference type="HAMAP" id="MF_00148">
    <property type="entry name" value="UDG"/>
    <property type="match status" value="1"/>
</dbReference>
<keyword evidence="13" id="KW-0326">Glycosidase</keyword>
<dbReference type="NCBIfam" id="NF003589">
    <property type="entry name" value="PRK05254.1-2"/>
    <property type="match status" value="1"/>
</dbReference>
<keyword evidence="7 9" id="KW-0378">Hydrolase</keyword>
<evidence type="ECO:0000256" key="4">
    <source>
        <dbReference type="ARBA" id="ARBA00012030"/>
    </source>
</evidence>
<evidence type="ECO:0000256" key="9">
    <source>
        <dbReference type="HAMAP-Rule" id="MF_00148"/>
    </source>
</evidence>
<proteinExistence type="inferred from homology"/>
<dbReference type="NCBIfam" id="NF003588">
    <property type="entry name" value="PRK05254.1-1"/>
    <property type="match status" value="1"/>
</dbReference>
<evidence type="ECO:0000256" key="3">
    <source>
        <dbReference type="ARBA" id="ARBA00008184"/>
    </source>
</evidence>
<protein>
    <recommendedName>
        <fullName evidence="5 9">Uracil-DNA glycosylase</fullName>
        <shortName evidence="9">UDG</shortName>
        <ecNumber evidence="4 9">3.2.2.27</ecNumber>
    </recommendedName>
</protein>
<comment type="caution">
    <text evidence="13">The sequence shown here is derived from an EMBL/GenBank/DDBJ whole genome shotgun (WGS) entry which is preliminary data.</text>
</comment>
<feature type="domain" description="Uracil-DNA glycosylase-like" evidence="12">
    <location>
        <begin position="61"/>
        <end position="228"/>
    </location>
</feature>
<dbReference type="EC" id="3.2.2.27" evidence="4 9"/>
<evidence type="ECO:0000313" key="13">
    <source>
        <dbReference type="EMBL" id="MFC6282224.1"/>
    </source>
</evidence>
<evidence type="ECO:0000256" key="7">
    <source>
        <dbReference type="ARBA" id="ARBA00022801"/>
    </source>
</evidence>
<dbReference type="InterPro" id="IPR036895">
    <property type="entry name" value="Uracil-DNA_glycosylase-like_sf"/>
</dbReference>
<dbReference type="SMART" id="SM00986">
    <property type="entry name" value="UDG"/>
    <property type="match status" value="1"/>
</dbReference>
<dbReference type="PANTHER" id="PTHR11264:SF0">
    <property type="entry name" value="URACIL-DNA GLYCOSYLASE"/>
    <property type="match status" value="1"/>
</dbReference>
<name>A0ABW1TZ37_9BURK</name>
<keyword evidence="8 9" id="KW-0234">DNA repair</keyword>
<dbReference type="GO" id="GO:0004844">
    <property type="term" value="F:uracil DNA N-glycosylase activity"/>
    <property type="evidence" value="ECO:0007669"/>
    <property type="project" value="UniProtKB-EC"/>
</dbReference>
<evidence type="ECO:0000256" key="10">
    <source>
        <dbReference type="PROSITE-ProRule" id="PRU10072"/>
    </source>
</evidence>
<dbReference type="PROSITE" id="PS00130">
    <property type="entry name" value="U_DNA_GLYCOSYLASE"/>
    <property type="match status" value="1"/>
</dbReference>
<evidence type="ECO:0000256" key="6">
    <source>
        <dbReference type="ARBA" id="ARBA00022763"/>
    </source>
</evidence>
<dbReference type="NCBIfam" id="NF003591">
    <property type="entry name" value="PRK05254.1-4"/>
    <property type="match status" value="1"/>
</dbReference>
<dbReference type="NCBIfam" id="NF003592">
    <property type="entry name" value="PRK05254.1-5"/>
    <property type="match status" value="1"/>
</dbReference>
<evidence type="ECO:0000256" key="2">
    <source>
        <dbReference type="ARBA" id="ARBA00002631"/>
    </source>
</evidence>
<keyword evidence="14" id="KW-1185">Reference proteome</keyword>